<gene>
    <name evidence="2" type="ORF">C7452_0977</name>
</gene>
<proteinExistence type="predicted"/>
<dbReference type="Proteomes" id="UP000256864">
    <property type="component" value="Unassembled WGS sequence"/>
</dbReference>
<dbReference type="GO" id="GO:0016740">
    <property type="term" value="F:transferase activity"/>
    <property type="evidence" value="ECO:0007669"/>
    <property type="project" value="UniProtKB-KW"/>
</dbReference>
<dbReference type="PANTHER" id="PTHR48090">
    <property type="entry name" value="UNDECAPRENYL-PHOSPHATE 4-DEOXY-4-FORMAMIDO-L-ARABINOSE TRANSFERASE-RELATED"/>
    <property type="match status" value="1"/>
</dbReference>
<dbReference type="InterPro" id="IPR001173">
    <property type="entry name" value="Glyco_trans_2-like"/>
</dbReference>
<sequence>MNEHDPTRGGDYLNDCTAGGVAMRVVTVIPAFNEERTVESVVRGALEHGDVILVDDGSTDRTAALGEEAGARVISHPKNLGKGAALKTGIREALGGDYDVIVFMDADGQHDPSLIPELASAVNGGDFIIGSRFIRNNHDSMPLHRQLSNRITTWILRLATGYRITDSQSGFRAISARYAHLILEIPYDDYVYESEAICETSRHRLRIAEVPITCTYGDEKSYIGVGDVLQYIRFIVRLFVRRISGVRG</sequence>
<comment type="caution">
    <text evidence="2">The sequence shown here is derived from an EMBL/GenBank/DDBJ whole genome shotgun (WGS) entry which is preliminary data.</text>
</comment>
<dbReference type="SUPFAM" id="SSF53448">
    <property type="entry name" value="Nucleotide-diphospho-sugar transferases"/>
    <property type="match status" value="1"/>
</dbReference>
<dbReference type="Gene3D" id="3.90.550.10">
    <property type="entry name" value="Spore Coat Polysaccharide Biosynthesis Protein SpsA, Chain A"/>
    <property type="match status" value="1"/>
</dbReference>
<dbReference type="InterPro" id="IPR029044">
    <property type="entry name" value="Nucleotide-diphossugar_trans"/>
</dbReference>
<dbReference type="EMBL" id="QREL01000001">
    <property type="protein sequence ID" value="REE28949.1"/>
    <property type="molecule type" value="Genomic_DNA"/>
</dbReference>
<reference evidence="2 3" key="1">
    <citation type="submission" date="2018-07" db="EMBL/GenBank/DDBJ databases">
        <title>Genomic Encyclopedia of Type Strains, Phase IV (KMG-IV): sequencing the most valuable type-strain genomes for metagenomic binning, comparative biology and taxonomic classification.</title>
        <authorList>
            <person name="Goeker M."/>
        </authorList>
    </citation>
    <scope>NUCLEOTIDE SEQUENCE [LARGE SCALE GENOMIC DNA]</scope>
    <source>
        <strain evidence="2 3">DSM 7466</strain>
    </source>
</reference>
<name>A0A371NEM8_9EURY</name>
<keyword evidence="2" id="KW-0808">Transferase</keyword>
<evidence type="ECO:0000313" key="2">
    <source>
        <dbReference type="EMBL" id="REE28949.1"/>
    </source>
</evidence>
<dbReference type="GeneID" id="1470338"/>
<dbReference type="Pfam" id="PF00535">
    <property type="entry name" value="Glycos_transf_2"/>
    <property type="match status" value="1"/>
</dbReference>
<evidence type="ECO:0000313" key="3">
    <source>
        <dbReference type="Proteomes" id="UP000256864"/>
    </source>
</evidence>
<feature type="domain" description="Glycosyltransferase 2-like" evidence="1">
    <location>
        <begin position="28"/>
        <end position="171"/>
    </location>
</feature>
<dbReference type="RefSeq" id="WP_010876016.1">
    <property type="nucleotide sequence ID" value="NZ_QREL01000001.1"/>
</dbReference>
<dbReference type="PANTHER" id="PTHR48090:SF7">
    <property type="entry name" value="RFBJ PROTEIN"/>
    <property type="match status" value="1"/>
</dbReference>
<protein>
    <submittedName>
        <fullName evidence="2">Glycosyl transferase family 2</fullName>
    </submittedName>
</protein>
<dbReference type="AlphaFoldDB" id="A0A371NEM8"/>
<accession>A0A371NEM8</accession>
<dbReference type="CDD" id="cd04179">
    <property type="entry name" value="DPM_DPG-synthase_like"/>
    <property type="match status" value="1"/>
</dbReference>
<evidence type="ECO:0000259" key="1">
    <source>
        <dbReference type="Pfam" id="PF00535"/>
    </source>
</evidence>
<keyword evidence="3" id="KW-1185">Reference proteome</keyword>
<dbReference type="InterPro" id="IPR050256">
    <property type="entry name" value="Glycosyltransferase_2"/>
</dbReference>
<organism evidence="2 3">
    <name type="scientific">Methanothermobacter defluvii</name>
    <dbReference type="NCBI Taxonomy" id="49339"/>
    <lineage>
        <taxon>Archaea</taxon>
        <taxon>Methanobacteriati</taxon>
        <taxon>Methanobacteriota</taxon>
        <taxon>Methanomada group</taxon>
        <taxon>Methanobacteria</taxon>
        <taxon>Methanobacteriales</taxon>
        <taxon>Methanobacteriaceae</taxon>
        <taxon>Methanothermobacter</taxon>
    </lineage>
</organism>